<evidence type="ECO:0000313" key="1">
    <source>
        <dbReference type="EMBL" id="PHV69454.1"/>
    </source>
</evidence>
<evidence type="ECO:0000313" key="2">
    <source>
        <dbReference type="Proteomes" id="UP000224460"/>
    </source>
</evidence>
<comment type="caution">
    <text evidence="1">The sequence shown here is derived from an EMBL/GenBank/DDBJ whole genome shotgun (WGS) entry which is preliminary data.</text>
</comment>
<reference evidence="1" key="1">
    <citation type="submission" date="2017-10" db="EMBL/GenBank/DDBJ databases">
        <title>Genome sequence of cellulolytic Lachnospiraceae bacterium XHS1971 isolated from hotspring sediment.</title>
        <authorList>
            <person name="Vasudevan G."/>
            <person name="Joshi A.J."/>
            <person name="Hivarkar S."/>
            <person name="Lanjekar V.B."/>
            <person name="Dhakephalkar P.K."/>
            <person name="Dagar S."/>
        </authorList>
    </citation>
    <scope>NUCLEOTIDE SEQUENCE</scope>
    <source>
        <strain evidence="1">XHS1971</strain>
    </source>
</reference>
<protein>
    <submittedName>
        <fullName evidence="1">Uncharacterized protein</fullName>
    </submittedName>
</protein>
<dbReference type="Proteomes" id="UP000224460">
    <property type="component" value="Unassembled WGS sequence"/>
</dbReference>
<proteinExistence type="predicted"/>
<organism evidence="1 2">
    <name type="scientific">Sporanaerobium hydrogeniformans</name>
    <dbReference type="NCBI Taxonomy" id="3072179"/>
    <lineage>
        <taxon>Bacteria</taxon>
        <taxon>Bacillati</taxon>
        <taxon>Bacillota</taxon>
        <taxon>Clostridia</taxon>
        <taxon>Lachnospirales</taxon>
        <taxon>Lachnospiraceae</taxon>
        <taxon>Sporanaerobium</taxon>
    </lineage>
</organism>
<name>A0AC61D766_9FIRM</name>
<sequence>MKKLYQVFLEMLNLEGIEEQRLINKALIEKGCMPVGQGSLANLDDREMKIVQELIEDSDYYLLVIGNKPHIETASQMAWISHTLESVKRKGLPILIYAYQGEACFDFIQKEQSTSLQLQMEKVKKEIWCEDFIQQWTSKEELYDKILSGIWNMIEEQPQVGWIRGDCIGRQVLLEEIKKLQLEKRLMVKHIEELEEQLAATQVQNEQSSTDESQLGYFQIFGTYKEDKQGVVFNWKEVLNLDQLFATWGSFLIEAQKDKLARTRLTEIICREYRYGMKYSFEIEDKAYEQLKRCLGHERLLKNFEVETTGGGVTEFLKLTEKGKRLLNN</sequence>
<dbReference type="EMBL" id="PEDL01000028">
    <property type="protein sequence ID" value="PHV69454.1"/>
    <property type="molecule type" value="Genomic_DNA"/>
</dbReference>
<gene>
    <name evidence="1" type="ORF">CS063_15780</name>
</gene>
<accession>A0AC61D766</accession>
<keyword evidence="2" id="KW-1185">Reference proteome</keyword>